<comment type="similarity">
    <text evidence="9">Belongs to the VPS28 family.</text>
</comment>
<dbReference type="FunFam" id="3.40.50.1000:FF:000015">
    <property type="entry name" value="CTD small phosphatase-like protein 2"/>
    <property type="match status" value="1"/>
</dbReference>
<dbReference type="InterPro" id="IPR036412">
    <property type="entry name" value="HAD-like_sf"/>
</dbReference>
<evidence type="ECO:0000256" key="10">
    <source>
        <dbReference type="SAM" id="MobiDB-lite"/>
    </source>
</evidence>
<evidence type="ECO:0000256" key="4">
    <source>
        <dbReference type="ARBA" id="ARBA00022801"/>
    </source>
</evidence>
<dbReference type="SUPFAM" id="SSF140111">
    <property type="entry name" value="Endosomal sorting complex assembly domain"/>
    <property type="match status" value="1"/>
</dbReference>
<feature type="domain" description="VPS28 C-terminal" evidence="12">
    <location>
        <begin position="536"/>
        <end position="632"/>
    </location>
</feature>
<dbReference type="InterPro" id="IPR011948">
    <property type="entry name" value="Dullard_phosphatase"/>
</dbReference>
<feature type="compositionally biased region" description="Acidic residues" evidence="10">
    <location>
        <begin position="180"/>
        <end position="203"/>
    </location>
</feature>
<dbReference type="PANTHER" id="PTHR12937:SF0">
    <property type="entry name" value="VACUOLAR PROTEIN SORTING-ASSOCIATED PROTEIN 28 HOMOLOG"/>
    <property type="match status" value="1"/>
</dbReference>
<dbReference type="Gene3D" id="1.20.1440.200">
    <property type="match status" value="1"/>
</dbReference>
<organism evidence="14 15">
    <name type="scientific">Phytophthora nicotianae</name>
    <name type="common">Potato buckeye rot agent</name>
    <name type="synonym">Phytophthora parasitica</name>
    <dbReference type="NCBI Taxonomy" id="4792"/>
    <lineage>
        <taxon>Eukaryota</taxon>
        <taxon>Sar</taxon>
        <taxon>Stramenopiles</taxon>
        <taxon>Oomycota</taxon>
        <taxon>Peronosporomycetes</taxon>
        <taxon>Peronosporales</taxon>
        <taxon>Peronosporaceae</taxon>
        <taxon>Phytophthora</taxon>
    </lineage>
</organism>
<dbReference type="GO" id="GO:0043328">
    <property type="term" value="P:protein transport to vacuole involved in ubiquitin-dependent protein catabolic process via the multivesicular body sorting pathway"/>
    <property type="evidence" value="ECO:0007669"/>
    <property type="project" value="TreeGrafter"/>
</dbReference>
<dbReference type="GO" id="GO:0044877">
    <property type="term" value="F:protein-containing complex binding"/>
    <property type="evidence" value="ECO:0007669"/>
    <property type="project" value="TreeGrafter"/>
</dbReference>
<feature type="compositionally biased region" description="Low complexity" evidence="10">
    <location>
        <begin position="150"/>
        <end position="161"/>
    </location>
</feature>
<dbReference type="Pfam" id="PF03031">
    <property type="entry name" value="NIF"/>
    <property type="match status" value="1"/>
</dbReference>
<evidence type="ECO:0000256" key="6">
    <source>
        <dbReference type="ARBA" id="ARBA00022927"/>
    </source>
</evidence>
<reference evidence="14 15" key="1">
    <citation type="submission" date="2015-11" db="EMBL/GenBank/DDBJ databases">
        <title>Genomes and virulence difference between two physiological races of Phytophthora nicotianae.</title>
        <authorList>
            <person name="Liu H."/>
            <person name="Ma X."/>
            <person name="Yu H."/>
            <person name="Fang D."/>
            <person name="Li Y."/>
            <person name="Wang X."/>
            <person name="Wang W."/>
            <person name="Dong Y."/>
            <person name="Xiao B."/>
        </authorList>
    </citation>
    <scope>NUCLEOTIDE SEQUENCE [LARGE SCALE GENOMIC DNA]</scope>
    <source>
        <strain evidence="15">race 0</strain>
    </source>
</reference>
<evidence type="ECO:0000256" key="1">
    <source>
        <dbReference type="ARBA" id="ARBA00004177"/>
    </source>
</evidence>
<feature type="region of interest" description="Disordered" evidence="10">
    <location>
        <begin position="1"/>
        <end position="209"/>
    </location>
</feature>
<gene>
    <name evidence="14" type="ORF">AM587_10011410</name>
</gene>
<keyword evidence="6 9" id="KW-0653">Protein transport</keyword>
<evidence type="ECO:0000313" key="15">
    <source>
        <dbReference type="Proteomes" id="UP000052943"/>
    </source>
</evidence>
<dbReference type="Proteomes" id="UP000052943">
    <property type="component" value="Unassembled WGS sequence"/>
</dbReference>
<dbReference type="SUPFAM" id="SSF140427">
    <property type="entry name" value="VPS28 C-terminal domain-like"/>
    <property type="match status" value="1"/>
</dbReference>
<dbReference type="InterPro" id="IPR017899">
    <property type="entry name" value="VPS28_C"/>
</dbReference>
<evidence type="ECO:0000259" key="11">
    <source>
        <dbReference type="PROSITE" id="PS50969"/>
    </source>
</evidence>
<evidence type="ECO:0000259" key="12">
    <source>
        <dbReference type="PROSITE" id="PS51310"/>
    </source>
</evidence>
<dbReference type="GO" id="GO:0005634">
    <property type="term" value="C:nucleus"/>
    <property type="evidence" value="ECO:0007669"/>
    <property type="project" value="UniProtKB-ARBA"/>
</dbReference>
<feature type="compositionally biased region" description="Basic residues" evidence="10">
    <location>
        <begin position="9"/>
        <end position="23"/>
    </location>
</feature>
<evidence type="ECO:0000256" key="5">
    <source>
        <dbReference type="ARBA" id="ARBA00022912"/>
    </source>
</evidence>
<dbReference type="STRING" id="4790.A0A0W8C5K4"/>
<feature type="compositionally biased region" description="Polar residues" evidence="10">
    <location>
        <begin position="111"/>
        <end position="120"/>
    </location>
</feature>
<evidence type="ECO:0000256" key="3">
    <source>
        <dbReference type="ARBA" id="ARBA00022753"/>
    </source>
</evidence>
<dbReference type="PROSITE" id="PS51313">
    <property type="entry name" value="VPS28_N"/>
    <property type="match status" value="1"/>
</dbReference>
<evidence type="ECO:0000256" key="7">
    <source>
        <dbReference type="ARBA" id="ARBA00037324"/>
    </source>
</evidence>
<keyword evidence="3" id="KW-0967">Endosome</keyword>
<comment type="caution">
    <text evidence="14">The sequence shown here is derived from an EMBL/GenBank/DDBJ whole genome shotgun (WGS) entry which is preliminary data.</text>
</comment>
<dbReference type="CDD" id="cd07521">
    <property type="entry name" value="HAD_FCP1-like"/>
    <property type="match status" value="1"/>
</dbReference>
<sequence>MATEAHDANRKRKRQRRKNRKSKQQSPQQGHYADPLSPIASTPMKRQHTQAAETSKSTKATHASPFDMCDGNAPGSKEEEQFFSPRKLLEEYDQNDKDEKKPRAKKARTLNYDSASSPNGKQDEKEEESADTSANEEANDELFSPALKLPRVSRSTSTSPPNARTRLESKFAHTTQPEEKIEEEAAEEEESVETEEQDDEDTTAPEQEFNPFYFMKTLPKYEDIVEGKRPISLPEKSRNAPKICLVLDLDETLVHCSVDEVKNPHMQFPVTFNGVEYIVNVKKRPHMEYFLKRVSKLFEIVVFTASHKVYAEKLMNMLDPHRNLIKYRLYRDDCLDVFGNYLKDLNVLGRDLSKVLLVDNSPHAFGYQVNNGIPIETWYDDEADAELLNLLPFLESLVDVDDVRPIVEKQFQIQKLIDATPDEIEIKLWADTKDRRKYEDLADLFAIFKTTEHLEAAYVRDAITPEEVESFKYTEACTKLISQYKTAETALRLGGFIDSVESFIAEYRLDCPRALERLVRIGVPATVMHNTTNRKTDSVNVAQTVQNFITLMDVLKLNIRAVDEIQPLLSEMMSSLTMVSGLPPDFAGRDKIEGWLRTMNSMRASEELDEEQARQLSFDLERAYSSFMAFLNK</sequence>
<evidence type="ECO:0000259" key="13">
    <source>
        <dbReference type="PROSITE" id="PS51313"/>
    </source>
</evidence>
<comment type="similarity">
    <text evidence="8">Belongs to the CTDSPL2 family.</text>
</comment>
<evidence type="ECO:0000256" key="9">
    <source>
        <dbReference type="PROSITE-ProRule" id="PRU00642"/>
    </source>
</evidence>
<dbReference type="InterPro" id="IPR017898">
    <property type="entry name" value="VPS28_N"/>
</dbReference>
<keyword evidence="4" id="KW-0378">Hydrolase</keyword>
<dbReference type="EMBL" id="LNFO01004857">
    <property type="protein sequence ID" value="KUF79361.1"/>
    <property type="molecule type" value="Genomic_DNA"/>
</dbReference>
<comment type="subcellular location">
    <subcellularLocation>
        <location evidence="1">Endosome</location>
    </subcellularLocation>
</comment>
<dbReference type="Gene3D" id="1.20.120.1130">
    <property type="match status" value="1"/>
</dbReference>
<dbReference type="SUPFAM" id="SSF56784">
    <property type="entry name" value="HAD-like"/>
    <property type="match status" value="1"/>
</dbReference>
<dbReference type="OrthoDB" id="277011at2759"/>
<evidence type="ECO:0000256" key="2">
    <source>
        <dbReference type="ARBA" id="ARBA00022448"/>
    </source>
</evidence>
<dbReference type="PROSITE" id="PS50969">
    <property type="entry name" value="FCP1"/>
    <property type="match status" value="1"/>
</dbReference>
<dbReference type="InterPro" id="IPR037206">
    <property type="entry name" value="VPS28_C_sf"/>
</dbReference>
<dbReference type="Gene3D" id="3.40.50.1000">
    <property type="entry name" value="HAD superfamily/HAD-like"/>
    <property type="match status" value="1"/>
</dbReference>
<name>A0A0W8C5K4_PHYNI</name>
<evidence type="ECO:0000256" key="8">
    <source>
        <dbReference type="ARBA" id="ARBA00038355"/>
    </source>
</evidence>
<proteinExistence type="inferred from homology"/>
<feature type="compositionally biased region" description="Basic and acidic residues" evidence="10">
    <location>
        <begin position="87"/>
        <end position="101"/>
    </location>
</feature>
<dbReference type="NCBIfam" id="TIGR02251">
    <property type="entry name" value="HIF-SF_euk"/>
    <property type="match status" value="1"/>
</dbReference>
<accession>A0A0W8C5K4</accession>
<dbReference type="GO" id="GO:0000813">
    <property type="term" value="C:ESCRT I complex"/>
    <property type="evidence" value="ECO:0007669"/>
    <property type="project" value="InterPro"/>
</dbReference>
<dbReference type="Pfam" id="PF03997">
    <property type="entry name" value="VPS28"/>
    <property type="match status" value="1"/>
</dbReference>
<dbReference type="InterPro" id="IPR023214">
    <property type="entry name" value="HAD_sf"/>
</dbReference>
<dbReference type="PROSITE" id="PS51310">
    <property type="entry name" value="VPS28_C"/>
    <property type="match status" value="1"/>
</dbReference>
<feature type="compositionally biased region" description="Polar residues" evidence="10">
    <location>
        <begin position="49"/>
        <end position="61"/>
    </location>
</feature>
<dbReference type="FunFam" id="1.20.120.1130:FF:000001">
    <property type="entry name" value="Vacuolar protein sorting-associated protein 28 homolog"/>
    <property type="match status" value="1"/>
</dbReference>
<keyword evidence="5" id="KW-0904">Protein phosphatase</keyword>
<dbReference type="InterPro" id="IPR038358">
    <property type="entry name" value="VPS28_N_sf"/>
</dbReference>
<dbReference type="SMART" id="SM00577">
    <property type="entry name" value="CPDc"/>
    <property type="match status" value="1"/>
</dbReference>
<dbReference type="AlphaFoldDB" id="A0A0W8C5K4"/>
<keyword evidence="2 9" id="KW-0813">Transport</keyword>
<dbReference type="GO" id="GO:0004721">
    <property type="term" value="F:phosphoprotein phosphatase activity"/>
    <property type="evidence" value="ECO:0007669"/>
    <property type="project" value="UniProtKB-KW"/>
</dbReference>
<feature type="compositionally biased region" description="Basic and acidic residues" evidence="10">
    <location>
        <begin position="165"/>
        <end position="179"/>
    </location>
</feature>
<dbReference type="InterPro" id="IPR037202">
    <property type="entry name" value="ESCRT_assembly_dom"/>
</dbReference>
<feature type="domain" description="FCP1 homology" evidence="11">
    <location>
        <begin position="238"/>
        <end position="397"/>
    </location>
</feature>
<dbReference type="InterPro" id="IPR004274">
    <property type="entry name" value="FCP1_dom"/>
</dbReference>
<comment type="function">
    <text evidence="7">Probable phosphatase.</text>
</comment>
<evidence type="ECO:0000313" key="14">
    <source>
        <dbReference type="EMBL" id="KUF79361.1"/>
    </source>
</evidence>
<feature type="domain" description="VPS28 N-terminal" evidence="13">
    <location>
        <begin position="415"/>
        <end position="529"/>
    </location>
</feature>
<protein>
    <submittedName>
        <fullName evidence="14">CTD small phosphatase protein 2</fullName>
    </submittedName>
</protein>
<dbReference type="InterPro" id="IPR007143">
    <property type="entry name" value="Vps28"/>
</dbReference>
<dbReference type="PANTHER" id="PTHR12937">
    <property type="entry name" value="VACUOLAR PROTEIN SORTING 28, ISOFORM 2 VPS28"/>
    <property type="match status" value="1"/>
</dbReference>